<evidence type="ECO:0000313" key="3">
    <source>
        <dbReference type="EMBL" id="KAJ8736967.1"/>
    </source>
</evidence>
<dbReference type="PANTHER" id="PTHR46599">
    <property type="entry name" value="PIGGYBAC TRANSPOSABLE ELEMENT-DERIVED PROTEIN 4"/>
    <property type="match status" value="1"/>
</dbReference>
<dbReference type="EMBL" id="JARGEI010000001">
    <property type="protein sequence ID" value="KAJ8736967.1"/>
    <property type="molecule type" value="Genomic_DNA"/>
</dbReference>
<evidence type="ECO:0000256" key="1">
    <source>
        <dbReference type="SAM" id="MobiDB-lite"/>
    </source>
</evidence>
<dbReference type="AlphaFoldDB" id="A0AAD7Z1S8"/>
<dbReference type="PANTHER" id="PTHR46599:SF3">
    <property type="entry name" value="PIGGYBAC TRANSPOSABLE ELEMENT-DERIVED PROTEIN 4"/>
    <property type="match status" value="1"/>
</dbReference>
<proteinExistence type="predicted"/>
<dbReference type="InterPro" id="IPR029526">
    <property type="entry name" value="PGBD"/>
</dbReference>
<feature type="domain" description="PiggyBac transposable element-derived protein" evidence="2">
    <location>
        <begin position="108"/>
        <end position="170"/>
    </location>
</feature>
<dbReference type="Proteomes" id="UP001231518">
    <property type="component" value="Chromosome 1"/>
</dbReference>
<organism evidence="3 4">
    <name type="scientific">Mythimna separata</name>
    <name type="common">Oriental armyworm</name>
    <name type="synonym">Pseudaletia separata</name>
    <dbReference type="NCBI Taxonomy" id="271217"/>
    <lineage>
        <taxon>Eukaryota</taxon>
        <taxon>Metazoa</taxon>
        <taxon>Ecdysozoa</taxon>
        <taxon>Arthropoda</taxon>
        <taxon>Hexapoda</taxon>
        <taxon>Insecta</taxon>
        <taxon>Pterygota</taxon>
        <taxon>Neoptera</taxon>
        <taxon>Endopterygota</taxon>
        <taxon>Lepidoptera</taxon>
        <taxon>Glossata</taxon>
        <taxon>Ditrysia</taxon>
        <taxon>Noctuoidea</taxon>
        <taxon>Noctuidae</taxon>
        <taxon>Noctuinae</taxon>
        <taxon>Hadenini</taxon>
        <taxon>Mythimna</taxon>
    </lineage>
</organism>
<feature type="region of interest" description="Disordered" evidence="1">
    <location>
        <begin position="27"/>
        <end position="60"/>
    </location>
</feature>
<gene>
    <name evidence="3" type="ORF">PYW07_000238</name>
</gene>
<keyword evidence="4" id="KW-1185">Reference proteome</keyword>
<feature type="compositionally biased region" description="Acidic residues" evidence="1">
    <location>
        <begin position="27"/>
        <end position="58"/>
    </location>
</feature>
<dbReference type="Pfam" id="PF13843">
    <property type="entry name" value="DDE_Tnp_1_7"/>
    <property type="match status" value="1"/>
</dbReference>
<reference evidence="3" key="1">
    <citation type="submission" date="2023-03" db="EMBL/GenBank/DDBJ databases">
        <title>Chromosome-level genomes of two armyworms, Mythimna separata and Mythimna loreyi, provide insights into the biosynthesis and reception of sex pheromones.</title>
        <authorList>
            <person name="Zhao H."/>
        </authorList>
    </citation>
    <scope>NUCLEOTIDE SEQUENCE</scope>
    <source>
        <strain evidence="3">BeijingLab</strain>
        <tissue evidence="3">Pupa</tissue>
    </source>
</reference>
<evidence type="ECO:0000259" key="2">
    <source>
        <dbReference type="Pfam" id="PF13843"/>
    </source>
</evidence>
<protein>
    <recommendedName>
        <fullName evidence="2">PiggyBac transposable element-derived protein domain-containing protein</fullName>
    </recommendedName>
</protein>
<sequence length="184" mass="20914">MAGRQNWCVGREDAPEDFDELLLDTDSEDEGEAEYLLEEEPEEQEAEYDEPEYLDQEFLEPGPERLSQRSVCSLCEEGGARVGEEGGARVEHDVVEEDAARAGVRDRQEAYVPSQNICIDESLTLWKGNLKFCQYIKTKAAKFGVKTYELCESSTGYLWSFFVYEERPTSAKPPPTILLSRPHC</sequence>
<name>A0AAD7Z1S8_MYTSE</name>
<evidence type="ECO:0000313" key="4">
    <source>
        <dbReference type="Proteomes" id="UP001231518"/>
    </source>
</evidence>
<comment type="caution">
    <text evidence="3">The sequence shown here is derived from an EMBL/GenBank/DDBJ whole genome shotgun (WGS) entry which is preliminary data.</text>
</comment>
<accession>A0AAD7Z1S8</accession>